<keyword evidence="3" id="KW-1185">Reference proteome</keyword>
<protein>
    <submittedName>
        <fullName evidence="2">Uncharacterized protein</fullName>
    </submittedName>
</protein>
<organism evidence="2 3">
    <name type="scientific">Triparma retinervis</name>
    <dbReference type="NCBI Taxonomy" id="2557542"/>
    <lineage>
        <taxon>Eukaryota</taxon>
        <taxon>Sar</taxon>
        <taxon>Stramenopiles</taxon>
        <taxon>Ochrophyta</taxon>
        <taxon>Bolidophyceae</taxon>
        <taxon>Parmales</taxon>
        <taxon>Triparmaceae</taxon>
        <taxon>Triparma</taxon>
    </lineage>
</organism>
<evidence type="ECO:0000313" key="3">
    <source>
        <dbReference type="Proteomes" id="UP001165082"/>
    </source>
</evidence>
<dbReference type="AlphaFoldDB" id="A0A9W7DZ17"/>
<dbReference type="EMBL" id="BRXZ01003711">
    <property type="protein sequence ID" value="GMH60377.1"/>
    <property type="molecule type" value="Genomic_DNA"/>
</dbReference>
<evidence type="ECO:0000256" key="1">
    <source>
        <dbReference type="SAM" id="Coils"/>
    </source>
</evidence>
<sequence length="459" mass="52225">MTLEQAAKMDMEANRRFHKNKRRLVDRTMEENRAVKDEAIPTEEPLTTLPPNTKKEFKNAKLAFLTDLIEIMESRPQPETTPNGNTTTDPSFSNILLTLTGEIKKDDELLKQWQNKFDELVDKARKEEKVFRMARLSHIDSGEDEKDTRNAKFDEAMKQIASRLKRSIAEKKNDRKNKILKSTTNAFVTSYDIDSDEGKEIYDKINGLGGTLIQGTYRNIVVCNEPFQQGKWFPEAMNLSAKIYEFLGMLYTGCSGIRNDDHQQQQQATTIHMIGNKGSGQGSGKGVFKNSFGCDNCLLSKLCRQLMSEIDIFVSAALKLCVPMLYTYKLNGPTHHDPNSKVLAFQQFGFSLSFFANIMHQDSMDNDIGPHQLDATFGRNYIRQEEDKPNLTSWGEDVKWKIVGFVSFVALEFIEKPGVLLVIPMRQQGPELSVAVCDSSFSVREIFVTQVYHVRELAD</sequence>
<comment type="caution">
    <text evidence="2">The sequence shown here is derived from an EMBL/GenBank/DDBJ whole genome shotgun (WGS) entry which is preliminary data.</text>
</comment>
<evidence type="ECO:0000313" key="2">
    <source>
        <dbReference type="EMBL" id="GMH60377.1"/>
    </source>
</evidence>
<reference evidence="2" key="1">
    <citation type="submission" date="2022-07" db="EMBL/GenBank/DDBJ databases">
        <title>Genome analysis of Parmales, a sister group of diatoms, reveals the evolutionary specialization of diatoms from phago-mixotrophs to photoautotrophs.</title>
        <authorList>
            <person name="Ban H."/>
            <person name="Sato S."/>
            <person name="Yoshikawa S."/>
            <person name="Kazumasa Y."/>
            <person name="Nakamura Y."/>
            <person name="Ichinomiya M."/>
            <person name="Saitoh K."/>
            <person name="Sato N."/>
            <person name="Blanc-Mathieu R."/>
            <person name="Endo H."/>
            <person name="Kuwata A."/>
            <person name="Ogata H."/>
        </authorList>
    </citation>
    <scope>NUCLEOTIDE SEQUENCE</scope>
</reference>
<gene>
    <name evidence="2" type="ORF">TrRE_jg12372</name>
</gene>
<dbReference type="OrthoDB" id="10435992at2759"/>
<accession>A0A9W7DZ17</accession>
<dbReference type="Proteomes" id="UP001165082">
    <property type="component" value="Unassembled WGS sequence"/>
</dbReference>
<feature type="coiled-coil region" evidence="1">
    <location>
        <begin position="103"/>
        <end position="130"/>
    </location>
</feature>
<proteinExistence type="predicted"/>
<name>A0A9W7DZ17_9STRA</name>
<keyword evidence="1" id="KW-0175">Coiled coil</keyword>